<dbReference type="FunFam" id="1.20.120.1780:FF:000001">
    <property type="entry name" value="4-hydroxybenzoate octaprenyltransferase"/>
    <property type="match status" value="1"/>
</dbReference>
<dbReference type="PANTHER" id="PTHR11048:SF39">
    <property type="entry name" value="POLYPRENYL TRANSFERASE AUSN"/>
    <property type="match status" value="1"/>
</dbReference>
<dbReference type="InterPro" id="IPR000537">
    <property type="entry name" value="UbiA_prenyltransferase"/>
</dbReference>
<dbReference type="VEuPathDB" id="FungiDB:SMAC_01190"/>
<name>A0A8S8ZSW2_SORMA</name>
<protein>
    <recommendedName>
        <fullName evidence="9">Diterpenoid pyrone biosynthesis cluster protein C</fullName>
    </recommendedName>
</protein>
<sequence length="350" mass="38090">MSEVKGYRRPEHGVFRFLPDAWVPYAELMRLDRQAGFWAFYWHYLIGLGFAINIPPFSSDMDLTTLAFLAGYLWVWTTLFRGITCTWNDNLDQDFDRQVARCRVRPIPRGAVSTAQAHIFTAAQIAVGAAILYPLGGSVSTHAVLGAVLLFIYPLLKRCTNYPQVELGFGLSYAIFLVAAMVGKDPLAPLFDPSSSSSSSSDLSARLITVAESPLARSAGYLYFSGILWTVIFDTIYAHQDYLDDLKAGVKGLAVRLGRKGTKPACYVAGAVQIFCLVKAGQLAGFGEAYYAISCGVTALVLAWMIAVVDLENGDSCAWAFGSGSGYVGTAMTVGLMANFVLENHRVYSA</sequence>
<comment type="cofactor">
    <cofactor evidence="1">
        <name>Mg(2+)</name>
        <dbReference type="ChEBI" id="CHEBI:18420"/>
    </cofactor>
</comment>
<keyword evidence="7 10" id="KW-1133">Transmembrane helix</keyword>
<evidence type="ECO:0000256" key="4">
    <source>
        <dbReference type="ARBA" id="ARBA00005985"/>
    </source>
</evidence>
<evidence type="ECO:0000256" key="10">
    <source>
        <dbReference type="SAM" id="Phobius"/>
    </source>
</evidence>
<comment type="pathway">
    <text evidence="3">Secondary metabolite biosynthesis; terpenoid biosynthesis.</text>
</comment>
<evidence type="ECO:0000313" key="12">
    <source>
        <dbReference type="Proteomes" id="UP000433876"/>
    </source>
</evidence>
<evidence type="ECO:0000256" key="6">
    <source>
        <dbReference type="ARBA" id="ARBA00022692"/>
    </source>
</evidence>
<dbReference type="Pfam" id="PF01040">
    <property type="entry name" value="UbiA"/>
    <property type="match status" value="1"/>
</dbReference>
<evidence type="ECO:0000256" key="2">
    <source>
        <dbReference type="ARBA" id="ARBA00004141"/>
    </source>
</evidence>
<feature type="transmembrane region" description="Helical" evidence="10">
    <location>
        <begin position="35"/>
        <end position="54"/>
    </location>
</feature>
<dbReference type="OMA" id="QVARCRV"/>
<evidence type="ECO:0000256" key="1">
    <source>
        <dbReference type="ARBA" id="ARBA00001946"/>
    </source>
</evidence>
<dbReference type="CDD" id="cd13959">
    <property type="entry name" value="PT_UbiA_COQ2"/>
    <property type="match status" value="1"/>
</dbReference>
<accession>A0A8S8ZSW2</accession>
<keyword evidence="8 10" id="KW-0472">Membrane</keyword>
<feature type="transmembrane region" description="Helical" evidence="10">
    <location>
        <begin position="220"/>
        <end position="238"/>
    </location>
</feature>
<dbReference type="GO" id="GO:0006744">
    <property type="term" value="P:ubiquinone biosynthetic process"/>
    <property type="evidence" value="ECO:0007669"/>
    <property type="project" value="TreeGrafter"/>
</dbReference>
<comment type="subcellular location">
    <subcellularLocation>
        <location evidence="2">Membrane</location>
        <topology evidence="2">Multi-pass membrane protein</topology>
    </subcellularLocation>
</comment>
<dbReference type="InterPro" id="IPR044878">
    <property type="entry name" value="UbiA_sf"/>
</dbReference>
<comment type="caution">
    <text evidence="11">The sequence shown here is derived from an EMBL/GenBank/DDBJ whole genome shotgun (WGS) entry which is preliminary data.</text>
</comment>
<organism evidence="11 12">
    <name type="scientific">Sordaria macrospora</name>
    <dbReference type="NCBI Taxonomy" id="5147"/>
    <lineage>
        <taxon>Eukaryota</taxon>
        <taxon>Fungi</taxon>
        <taxon>Dikarya</taxon>
        <taxon>Ascomycota</taxon>
        <taxon>Pezizomycotina</taxon>
        <taxon>Sordariomycetes</taxon>
        <taxon>Sordariomycetidae</taxon>
        <taxon>Sordariales</taxon>
        <taxon>Sordariaceae</taxon>
        <taxon>Sordaria</taxon>
    </lineage>
</organism>
<keyword evidence="5" id="KW-0808">Transferase</keyword>
<reference evidence="11 12" key="1">
    <citation type="submission" date="2017-07" db="EMBL/GenBank/DDBJ databases">
        <title>Genome sequence of the Sordaria macrospora wild type strain R19027.</title>
        <authorList>
            <person name="Nowrousian M."/>
            <person name="Teichert I."/>
            <person name="Kueck U."/>
        </authorList>
    </citation>
    <scope>NUCLEOTIDE SEQUENCE [LARGE SCALE GENOMIC DNA]</scope>
    <source>
        <strain evidence="11 12">R19027</strain>
        <tissue evidence="11">Mycelium</tissue>
    </source>
</reference>
<feature type="transmembrane region" description="Helical" evidence="10">
    <location>
        <begin position="139"/>
        <end position="156"/>
    </location>
</feature>
<dbReference type="Proteomes" id="UP000433876">
    <property type="component" value="Unassembled WGS sequence"/>
</dbReference>
<evidence type="ECO:0000256" key="5">
    <source>
        <dbReference type="ARBA" id="ARBA00022679"/>
    </source>
</evidence>
<dbReference type="GO" id="GO:0005743">
    <property type="term" value="C:mitochondrial inner membrane"/>
    <property type="evidence" value="ECO:0007669"/>
    <property type="project" value="TreeGrafter"/>
</dbReference>
<dbReference type="Gene3D" id="1.20.120.1780">
    <property type="entry name" value="UbiA prenyltransferase"/>
    <property type="match status" value="1"/>
</dbReference>
<feature type="transmembrane region" description="Helical" evidence="10">
    <location>
        <begin position="165"/>
        <end position="183"/>
    </location>
</feature>
<dbReference type="InterPro" id="IPR039653">
    <property type="entry name" value="Prenyltransferase"/>
</dbReference>
<dbReference type="EMBL" id="NMPR01000042">
    <property type="protein sequence ID" value="KAA8633133.1"/>
    <property type="molecule type" value="Genomic_DNA"/>
</dbReference>
<keyword evidence="6 10" id="KW-0812">Transmembrane</keyword>
<dbReference type="GO" id="GO:0008412">
    <property type="term" value="F:4-hydroxybenzoate polyprenyltransferase activity"/>
    <property type="evidence" value="ECO:0007669"/>
    <property type="project" value="TreeGrafter"/>
</dbReference>
<feature type="transmembrane region" description="Helical" evidence="10">
    <location>
        <begin position="289"/>
        <end position="307"/>
    </location>
</feature>
<dbReference type="PANTHER" id="PTHR11048">
    <property type="entry name" value="PRENYLTRANSFERASES"/>
    <property type="match status" value="1"/>
</dbReference>
<evidence type="ECO:0000256" key="7">
    <source>
        <dbReference type="ARBA" id="ARBA00022989"/>
    </source>
</evidence>
<comment type="similarity">
    <text evidence="4">Belongs to the UbiA prenyltransferase family.</text>
</comment>
<evidence type="ECO:0000313" key="11">
    <source>
        <dbReference type="EMBL" id="KAA8633133.1"/>
    </source>
</evidence>
<dbReference type="Gene3D" id="1.10.357.140">
    <property type="entry name" value="UbiA prenyltransferase"/>
    <property type="match status" value="1"/>
</dbReference>
<proteinExistence type="inferred from homology"/>
<dbReference type="FunFam" id="1.10.357.140:FF:000008">
    <property type="entry name" value="4-hydroxybenzoate octaprenyltransferase"/>
    <property type="match status" value="1"/>
</dbReference>
<gene>
    <name evidence="11" type="ORF">SMACR_01190</name>
</gene>
<evidence type="ECO:0000256" key="3">
    <source>
        <dbReference type="ARBA" id="ARBA00004721"/>
    </source>
</evidence>
<evidence type="ECO:0000256" key="8">
    <source>
        <dbReference type="ARBA" id="ARBA00023136"/>
    </source>
</evidence>
<dbReference type="AlphaFoldDB" id="A0A8S8ZSW2"/>
<evidence type="ECO:0000256" key="9">
    <source>
        <dbReference type="ARBA" id="ARBA00075214"/>
    </source>
</evidence>
<feature type="transmembrane region" description="Helical" evidence="10">
    <location>
        <begin position="319"/>
        <end position="342"/>
    </location>
</feature>